<dbReference type="AlphaFoldDB" id="Q2LTN4"/>
<evidence type="ECO:0000259" key="6">
    <source>
        <dbReference type="Pfam" id="PF06305"/>
    </source>
</evidence>
<accession>Q2LTN4</accession>
<keyword evidence="1" id="KW-1003">Cell membrane</keyword>
<reference evidence="7 8" key="1">
    <citation type="journal article" date="2007" name="Proc. Natl. Acad. Sci. U.S.A.">
        <title>The genome of Syntrophus aciditrophicus: life at the thermodynamic limit of microbial growth.</title>
        <authorList>
            <person name="McInerney M.J."/>
            <person name="Rohlin L."/>
            <person name="Mouttaki H."/>
            <person name="Kim U."/>
            <person name="Krupp R.S."/>
            <person name="Rios-Hernandez L."/>
            <person name="Sieber J."/>
            <person name="Struchtemeyer C.G."/>
            <person name="Bhattacharyya A."/>
            <person name="Campbell J.W."/>
            <person name="Gunsalus R.P."/>
        </authorList>
    </citation>
    <scope>NUCLEOTIDE SEQUENCE [LARGE SCALE GENOMIC DNA]</scope>
    <source>
        <strain evidence="7 8">SB</strain>
    </source>
</reference>
<dbReference type="RefSeq" id="WP_011417470.1">
    <property type="nucleotide sequence ID" value="NC_007759.1"/>
</dbReference>
<dbReference type="EMBL" id="CP000252">
    <property type="protein sequence ID" value="ABC77448.1"/>
    <property type="molecule type" value="Genomic_DNA"/>
</dbReference>
<gene>
    <name evidence="7" type="ORF">SYN_02932</name>
</gene>
<dbReference type="GO" id="GO:0005886">
    <property type="term" value="C:plasma membrane"/>
    <property type="evidence" value="ECO:0007669"/>
    <property type="project" value="InterPro"/>
</dbReference>
<dbReference type="InParanoid" id="Q2LTN4"/>
<dbReference type="HOGENOM" id="CLU_2221887_0_0_7"/>
<evidence type="ECO:0000256" key="1">
    <source>
        <dbReference type="ARBA" id="ARBA00022475"/>
    </source>
</evidence>
<dbReference type="InterPro" id="IPR010445">
    <property type="entry name" value="LapA_dom"/>
</dbReference>
<name>Q2LTN4_SYNAS</name>
<proteinExistence type="predicted"/>
<dbReference type="STRING" id="56780.SYN_02932"/>
<dbReference type="Proteomes" id="UP000001933">
    <property type="component" value="Chromosome"/>
</dbReference>
<evidence type="ECO:0000313" key="8">
    <source>
        <dbReference type="Proteomes" id="UP000001933"/>
    </source>
</evidence>
<dbReference type="KEGG" id="sat:SYN_02932"/>
<feature type="transmembrane region" description="Helical" evidence="5">
    <location>
        <begin position="7"/>
        <end position="25"/>
    </location>
</feature>
<organism evidence="7 8">
    <name type="scientific">Syntrophus aciditrophicus (strain SB)</name>
    <dbReference type="NCBI Taxonomy" id="56780"/>
    <lineage>
        <taxon>Bacteria</taxon>
        <taxon>Pseudomonadati</taxon>
        <taxon>Thermodesulfobacteriota</taxon>
        <taxon>Syntrophia</taxon>
        <taxon>Syntrophales</taxon>
        <taxon>Syntrophaceae</taxon>
        <taxon>Syntrophus</taxon>
    </lineage>
</organism>
<protein>
    <submittedName>
        <fullName evidence="7">Hypothetical membrane protein</fullName>
    </submittedName>
</protein>
<keyword evidence="3 5" id="KW-1133">Transmembrane helix</keyword>
<evidence type="ECO:0000256" key="2">
    <source>
        <dbReference type="ARBA" id="ARBA00022692"/>
    </source>
</evidence>
<sequence>MKILYTIIIVLLILFVVTFSLQNTLQVRLVYYDVLDVILPVYMLILFAFLIGVIFTGFMGIIERYRLNRTINRLNRMVRDLKRDVRENEPPVVREDTRQHDQALQN</sequence>
<dbReference type="Pfam" id="PF06305">
    <property type="entry name" value="LapA_dom"/>
    <property type="match status" value="1"/>
</dbReference>
<keyword evidence="2 5" id="KW-0812">Transmembrane</keyword>
<evidence type="ECO:0000313" key="7">
    <source>
        <dbReference type="EMBL" id="ABC77448.1"/>
    </source>
</evidence>
<evidence type="ECO:0000256" key="5">
    <source>
        <dbReference type="SAM" id="Phobius"/>
    </source>
</evidence>
<feature type="domain" description="Lipopolysaccharide assembly protein A" evidence="6">
    <location>
        <begin position="22"/>
        <end position="85"/>
    </location>
</feature>
<feature type="transmembrane region" description="Helical" evidence="5">
    <location>
        <begin position="37"/>
        <end position="62"/>
    </location>
</feature>
<keyword evidence="8" id="KW-1185">Reference proteome</keyword>
<evidence type="ECO:0000256" key="3">
    <source>
        <dbReference type="ARBA" id="ARBA00022989"/>
    </source>
</evidence>
<dbReference type="OrthoDB" id="2990728at2"/>
<keyword evidence="4 5" id="KW-0472">Membrane</keyword>
<evidence type="ECO:0000256" key="4">
    <source>
        <dbReference type="ARBA" id="ARBA00023136"/>
    </source>
</evidence>